<gene>
    <name evidence="1" type="ORF">ACFSKV_06545</name>
</gene>
<evidence type="ECO:0000313" key="1">
    <source>
        <dbReference type="EMBL" id="MFD2201216.1"/>
    </source>
</evidence>
<reference evidence="2" key="1">
    <citation type="journal article" date="2019" name="Int. J. Syst. Evol. Microbiol.">
        <title>The Global Catalogue of Microorganisms (GCM) 10K type strain sequencing project: providing services to taxonomists for standard genome sequencing and annotation.</title>
        <authorList>
            <consortium name="The Broad Institute Genomics Platform"/>
            <consortium name="The Broad Institute Genome Sequencing Center for Infectious Disease"/>
            <person name="Wu L."/>
            <person name="Ma J."/>
        </authorList>
    </citation>
    <scope>NUCLEOTIDE SEQUENCE [LARGE SCALE GENOMIC DNA]</scope>
    <source>
        <strain evidence="2">KCTC 19812</strain>
    </source>
</reference>
<keyword evidence="2" id="KW-1185">Reference proteome</keyword>
<dbReference type="Proteomes" id="UP001597414">
    <property type="component" value="Unassembled WGS sequence"/>
</dbReference>
<evidence type="ECO:0000313" key="2">
    <source>
        <dbReference type="Proteomes" id="UP001597414"/>
    </source>
</evidence>
<dbReference type="RefSeq" id="WP_380801128.1">
    <property type="nucleotide sequence ID" value="NZ_JBHUIV010000010.1"/>
</dbReference>
<comment type="caution">
    <text evidence="1">The sequence shown here is derived from an EMBL/GenBank/DDBJ whole genome shotgun (WGS) entry which is preliminary data.</text>
</comment>
<name>A0ABW5B7R0_9BACT</name>
<proteinExistence type="predicted"/>
<dbReference type="EMBL" id="JBHUIV010000010">
    <property type="protein sequence ID" value="MFD2201216.1"/>
    <property type="molecule type" value="Genomic_DNA"/>
</dbReference>
<sequence length="207" mass="24460">MKIKDVILLHEDFLADFGFKLDKKSLHFVKDIPKGKQMIFLHYTQHDEGAYLEYHLGVRLDKVENIVHRFLPSLGDYKERSITLVETLDRIDSELPRRFLAENDLEVNGVIKTLENFLVKKGFRFLDTYSNGKNLEKFFNEDPKKLILTQNYTYRSARGITLCMLFNPSEYPKIKKKYLDMLNEKQVTPFTLASFINLMDYLEHLNI</sequence>
<organism evidence="1 2">
    <name type="scientific">Shivajiella indica</name>
    <dbReference type="NCBI Taxonomy" id="872115"/>
    <lineage>
        <taxon>Bacteria</taxon>
        <taxon>Pseudomonadati</taxon>
        <taxon>Bacteroidota</taxon>
        <taxon>Cytophagia</taxon>
        <taxon>Cytophagales</taxon>
        <taxon>Cyclobacteriaceae</taxon>
        <taxon>Shivajiella</taxon>
    </lineage>
</organism>
<accession>A0ABW5B7R0</accession>
<protein>
    <submittedName>
        <fullName evidence="1">Uncharacterized protein</fullName>
    </submittedName>
</protein>